<organism evidence="3 4">
    <name type="scientific">candidate division KSB3 bacterium</name>
    <dbReference type="NCBI Taxonomy" id="2044937"/>
    <lineage>
        <taxon>Bacteria</taxon>
        <taxon>candidate division KSB3</taxon>
    </lineage>
</organism>
<keyword evidence="2" id="KW-0472">Membrane</keyword>
<feature type="coiled-coil region" evidence="1">
    <location>
        <begin position="305"/>
        <end position="342"/>
    </location>
</feature>
<reference evidence="3 4" key="1">
    <citation type="submission" date="2017-10" db="EMBL/GenBank/DDBJ databases">
        <title>Novel microbial diversity and functional potential in the marine mammal oral microbiome.</title>
        <authorList>
            <person name="Dudek N.K."/>
            <person name="Sun C.L."/>
            <person name="Burstein D."/>
            <person name="Kantor R.S."/>
            <person name="Aliaga Goltsman D.S."/>
            <person name="Bik E.M."/>
            <person name="Thomas B.C."/>
            <person name="Banfield J.F."/>
            <person name="Relman D.A."/>
        </authorList>
    </citation>
    <scope>NUCLEOTIDE SEQUENCE [LARGE SCALE GENOMIC DNA]</scope>
    <source>
        <strain evidence="3">DOLZORAL124_49_17</strain>
    </source>
</reference>
<keyword evidence="1" id="KW-0175">Coiled coil</keyword>
<evidence type="ECO:0000313" key="4">
    <source>
        <dbReference type="Proteomes" id="UP000229740"/>
    </source>
</evidence>
<feature type="coiled-coil region" evidence="1">
    <location>
        <begin position="209"/>
        <end position="243"/>
    </location>
</feature>
<dbReference type="EMBL" id="PDPS01000035">
    <property type="protein sequence ID" value="PID56386.1"/>
    <property type="molecule type" value="Genomic_DNA"/>
</dbReference>
<keyword evidence="2" id="KW-0812">Transmembrane</keyword>
<sequence>MPRHSQDNLSQKVLEDKLKTHIQREFSLGEKVISLLKQKNELEKRLQEQQQAQRRLEDELQALGHSKKHVEEQYRDAKKVLEDRQSRLRSRSRIIVEDEGQSRENLEQLRRTIQALQQELKTVDARKGEEKTALVQRLRNLRQREKRQQEELRKIVQQRDMVGRRLYSVVKKYKQLSTAYHKEKKLHEDYLELVHKDQINREAQIELLRDETRLNEERLLKEVETLKQANTELEAKVSQLEQESPNRAWALDDDFLHVIEKQNQYIEELKDKAHQRSTLLRTENENLRGEIETMSTSQQKAKWENQMLESSLKDLQTDLAEYIQLKHKVEDVQKEREDFEMLFQRRLRFFKNRHSETVGERKQPAAEPQAPQQELAAKVMEQKLEHGRRTPTPFFQRIVPMMKSRIPGRLNILKPRLLLVFFVLIIILLTVQVFRMIPWRYFYLVTLTERLEPGDLGTSPEFVVDGRGYRERLSPFTAFHPAGLSASAQSS</sequence>
<dbReference type="Proteomes" id="UP000229740">
    <property type="component" value="Unassembled WGS sequence"/>
</dbReference>
<proteinExistence type="predicted"/>
<feature type="transmembrane region" description="Helical" evidence="2">
    <location>
        <begin position="417"/>
        <end position="437"/>
    </location>
</feature>
<evidence type="ECO:0000313" key="3">
    <source>
        <dbReference type="EMBL" id="PID56386.1"/>
    </source>
</evidence>
<feature type="coiled-coil region" evidence="1">
    <location>
        <begin position="32"/>
        <end position="158"/>
    </location>
</feature>
<accession>A0A2G6E2T3</accession>
<dbReference type="AlphaFoldDB" id="A0A2G6E2T3"/>
<protein>
    <submittedName>
        <fullName evidence="3">Uncharacterized protein</fullName>
    </submittedName>
</protein>
<comment type="caution">
    <text evidence="3">The sequence shown here is derived from an EMBL/GenBank/DDBJ whole genome shotgun (WGS) entry which is preliminary data.</text>
</comment>
<keyword evidence="2" id="KW-1133">Transmembrane helix</keyword>
<gene>
    <name evidence="3" type="ORF">CSB45_11935</name>
</gene>
<evidence type="ECO:0000256" key="2">
    <source>
        <dbReference type="SAM" id="Phobius"/>
    </source>
</evidence>
<evidence type="ECO:0000256" key="1">
    <source>
        <dbReference type="SAM" id="Coils"/>
    </source>
</evidence>
<name>A0A2G6E2T3_9BACT</name>